<name>A0ABT9PWL2_9HYPH</name>
<proteinExistence type="predicted"/>
<dbReference type="Pfam" id="PF15919">
    <property type="entry name" value="HicB_lk_antitox"/>
    <property type="match status" value="1"/>
</dbReference>
<evidence type="ECO:0000313" key="2">
    <source>
        <dbReference type="EMBL" id="MDP9838868.1"/>
    </source>
</evidence>
<comment type="caution">
    <text evidence="2">The sequence shown here is derived from an EMBL/GenBank/DDBJ whole genome shotgun (WGS) entry which is preliminary data.</text>
</comment>
<organism evidence="2 3">
    <name type="scientific">Neorhizobium huautlense</name>
    <dbReference type="NCBI Taxonomy" id="67774"/>
    <lineage>
        <taxon>Bacteria</taxon>
        <taxon>Pseudomonadati</taxon>
        <taxon>Pseudomonadota</taxon>
        <taxon>Alphaproteobacteria</taxon>
        <taxon>Hyphomicrobiales</taxon>
        <taxon>Rhizobiaceae</taxon>
        <taxon>Rhizobium/Agrobacterium group</taxon>
        <taxon>Neorhizobium</taxon>
    </lineage>
</organism>
<dbReference type="InterPro" id="IPR035069">
    <property type="entry name" value="TTHA1013/TTHA0281-like"/>
</dbReference>
<dbReference type="SUPFAM" id="SSF143100">
    <property type="entry name" value="TTHA1013/TTHA0281-like"/>
    <property type="match status" value="1"/>
</dbReference>
<dbReference type="EMBL" id="JAUSRF010000012">
    <property type="protein sequence ID" value="MDP9838868.1"/>
    <property type="molecule type" value="Genomic_DNA"/>
</dbReference>
<dbReference type="Gene3D" id="3.30.160.250">
    <property type="match status" value="1"/>
</dbReference>
<keyword evidence="3" id="KW-1185">Reference proteome</keyword>
<dbReference type="RefSeq" id="WP_306837156.1">
    <property type="nucleotide sequence ID" value="NZ_JAUSRF010000012.1"/>
</dbReference>
<feature type="domain" description="HicB-like antitoxin of toxin-antitoxin system" evidence="1">
    <location>
        <begin position="5"/>
        <end position="118"/>
    </location>
</feature>
<gene>
    <name evidence="2" type="ORF">J2T09_003640</name>
</gene>
<protein>
    <submittedName>
        <fullName evidence="2">RNase H-like HicB family nuclease</fullName>
    </submittedName>
</protein>
<evidence type="ECO:0000259" key="1">
    <source>
        <dbReference type="Pfam" id="PF15919"/>
    </source>
</evidence>
<sequence>MTLRYPALIDGEKGAYGVIFPDLHGVVAMGRTIDEALVNAEEALRDYALDTERDKTALTPPSAPENIDVPAGSTLTSVPLIRLSGKPVRANMMLDAEVLQFIDSEAARRKMTRTSYVTWMTRRVAQMGG</sequence>
<evidence type="ECO:0000313" key="3">
    <source>
        <dbReference type="Proteomes" id="UP001241472"/>
    </source>
</evidence>
<dbReference type="Proteomes" id="UP001241472">
    <property type="component" value="Unassembled WGS sequence"/>
</dbReference>
<reference evidence="2 3" key="1">
    <citation type="submission" date="2023-07" db="EMBL/GenBank/DDBJ databases">
        <title>Sorghum-associated microbial communities from plants grown in Nebraska, USA.</title>
        <authorList>
            <person name="Schachtman D."/>
        </authorList>
    </citation>
    <scope>NUCLEOTIDE SEQUENCE [LARGE SCALE GENOMIC DNA]</scope>
    <source>
        <strain evidence="2 3">DS1307</strain>
    </source>
</reference>
<dbReference type="InterPro" id="IPR031807">
    <property type="entry name" value="HicB-like"/>
</dbReference>
<accession>A0ABT9PWL2</accession>